<feature type="non-terminal residue" evidence="1">
    <location>
        <position position="258"/>
    </location>
</feature>
<sequence length="258" mass="30243">MRVLKSVIRGVKIGCADKITPFWIETLISHLLGQMDVEMAFDFVENVFENLENTNYQMPVPLKRPSGDSWPDEIIRAWFKAQIEDRIRVLDERDVFLNQSAGSVLLSNTVVAMLDQLYEENPSLEDFNYKNYKRKVEESSSQSCDDDVKRCLEILETKLELTKTRDREIQGRKQIGGIKEESIDDDSMWKMLDELTVEKPEAESDWDIEEDLEPEILVEKEKEISIWDEIERKNREIADEQAEKEDLSWEDIDKLFAN</sequence>
<evidence type="ECO:0000313" key="1">
    <source>
        <dbReference type="EMBL" id="CBY40767.1"/>
    </source>
</evidence>
<dbReference type="AlphaFoldDB" id="E4YZ89"/>
<reference evidence="1" key="1">
    <citation type="journal article" date="2010" name="Science">
        <title>Plasticity of animal genome architecture unmasked by rapid evolution of a pelagic tunicate.</title>
        <authorList>
            <person name="Denoeud F."/>
            <person name="Henriet S."/>
            <person name="Mungpakdee S."/>
            <person name="Aury J.M."/>
            <person name="Da Silva C."/>
            <person name="Brinkmann H."/>
            <person name="Mikhaleva J."/>
            <person name="Olsen L.C."/>
            <person name="Jubin C."/>
            <person name="Canestro C."/>
            <person name="Bouquet J.M."/>
            <person name="Danks G."/>
            <person name="Poulain J."/>
            <person name="Campsteijn C."/>
            <person name="Adamski M."/>
            <person name="Cross I."/>
            <person name="Yadetie F."/>
            <person name="Muffato M."/>
            <person name="Louis A."/>
            <person name="Butcher S."/>
            <person name="Tsagkogeorga G."/>
            <person name="Konrad A."/>
            <person name="Singh S."/>
            <person name="Jensen M.F."/>
            <person name="Cong E.H."/>
            <person name="Eikeseth-Otteraa H."/>
            <person name="Noel B."/>
            <person name="Anthouard V."/>
            <person name="Porcel B.M."/>
            <person name="Kachouri-Lafond R."/>
            <person name="Nishino A."/>
            <person name="Ugolini M."/>
            <person name="Chourrout P."/>
            <person name="Nishida H."/>
            <person name="Aasland R."/>
            <person name="Huzurbazar S."/>
            <person name="Westhof E."/>
            <person name="Delsuc F."/>
            <person name="Lehrach H."/>
            <person name="Reinhardt R."/>
            <person name="Weissenbach J."/>
            <person name="Roy S.W."/>
            <person name="Artiguenave F."/>
            <person name="Postlethwait J.H."/>
            <person name="Manak J.R."/>
            <person name="Thompson E.M."/>
            <person name="Jaillon O."/>
            <person name="Du Pasquier L."/>
            <person name="Boudinot P."/>
            <person name="Liberles D.A."/>
            <person name="Volff J.N."/>
            <person name="Philippe H."/>
            <person name="Lenhard B."/>
            <person name="Roest Crollius H."/>
            <person name="Wincker P."/>
            <person name="Chourrout D."/>
        </authorList>
    </citation>
    <scope>NUCLEOTIDE SEQUENCE [LARGE SCALE GENOMIC DNA]</scope>
</reference>
<accession>E4YZ89</accession>
<name>E4YZ89_OIKDI</name>
<protein>
    <submittedName>
        <fullName evidence="1">Uncharacterized protein</fullName>
    </submittedName>
</protein>
<dbReference type="Proteomes" id="UP000011014">
    <property type="component" value="Unassembled WGS sequence"/>
</dbReference>
<proteinExistence type="predicted"/>
<dbReference type="EMBL" id="FN656100">
    <property type="protein sequence ID" value="CBY40767.1"/>
    <property type="molecule type" value="Genomic_DNA"/>
</dbReference>
<organism evidence="1">
    <name type="scientific">Oikopleura dioica</name>
    <name type="common">Tunicate</name>
    <dbReference type="NCBI Taxonomy" id="34765"/>
    <lineage>
        <taxon>Eukaryota</taxon>
        <taxon>Metazoa</taxon>
        <taxon>Chordata</taxon>
        <taxon>Tunicata</taxon>
        <taxon>Appendicularia</taxon>
        <taxon>Copelata</taxon>
        <taxon>Oikopleuridae</taxon>
        <taxon>Oikopleura</taxon>
    </lineage>
</organism>
<gene>
    <name evidence="1" type="ORF">GSOID_T00022801001</name>
</gene>